<dbReference type="CDD" id="cd00167">
    <property type="entry name" value="SANT"/>
    <property type="match status" value="1"/>
</dbReference>
<dbReference type="RefSeq" id="XP_002947774.1">
    <property type="nucleotide sequence ID" value="XM_002947728.1"/>
</dbReference>
<protein>
    <recommendedName>
        <fullName evidence="5">Myb-like domain-containing protein</fullName>
    </recommendedName>
</protein>
<feature type="coiled-coil region" evidence="1">
    <location>
        <begin position="806"/>
        <end position="840"/>
    </location>
</feature>
<organism evidence="4">
    <name type="scientific">Volvox carteri f. nagariensis</name>
    <dbReference type="NCBI Taxonomy" id="3068"/>
    <lineage>
        <taxon>Eukaryota</taxon>
        <taxon>Viridiplantae</taxon>
        <taxon>Chlorophyta</taxon>
        <taxon>core chlorophytes</taxon>
        <taxon>Chlorophyceae</taxon>
        <taxon>CS clade</taxon>
        <taxon>Chlamydomonadales</taxon>
        <taxon>Volvocaceae</taxon>
        <taxon>Volvox</taxon>
    </lineage>
</organism>
<evidence type="ECO:0000313" key="3">
    <source>
        <dbReference type="EMBL" id="EFJ51307.1"/>
    </source>
</evidence>
<dbReference type="KEGG" id="vcn:VOLCADRAFT_87996"/>
<feature type="compositionally biased region" description="Basic and acidic residues" evidence="2">
    <location>
        <begin position="480"/>
        <end position="490"/>
    </location>
</feature>
<feature type="compositionally biased region" description="Polar residues" evidence="2">
    <location>
        <begin position="272"/>
        <end position="281"/>
    </location>
</feature>
<evidence type="ECO:0000313" key="4">
    <source>
        <dbReference type="Proteomes" id="UP000001058"/>
    </source>
</evidence>
<evidence type="ECO:0008006" key="5">
    <source>
        <dbReference type="Google" id="ProtNLM"/>
    </source>
</evidence>
<sequence>MCRRQGPFEVYLGKEPSDHGSRTTALGQQRIGNKKHIPARPVPLFRGHTPSPAHKSWMVLSLYALSKIGPNQSARIFLPWSAIAKYLHGRSDNDCKNIFYSALRSKTSQTNRLLRTYAQAVGPNCDDPLARQNAYKTAKAQVAARNASLISRAAALAPRNRQNSRGGSASDDDSDIPADAAAAAAQAAAGLPQADAAAAAAAAAVAGADGGEAPEDIDPMDAGAYVSALQLQQATAAAAAAAAAGSSGSGGPQDPSPSSNSNRALIRRLSAQSGNRDSSMYGSGSGGGGGGGGGGGSPSIAPTFSQGTAAAAAATAAAGAPLARTKSQSFRDGASEGHPAGSGRQHQHQHQQPSQPQHLHQLVLPAWAASGRALLPPAAGHPLRQVRPRLMPFGPHPSPLSVGMAATSHDSLQLASPSAAVQNGGGAAADGVLAENYGASASSTESLQDATPPPAPPPLRRGSSGSAGIAAAAAAATGTGRKDRAARGRGDASSGIGSSNSSFGITVKIERSATAPAGPAAGTGSPNDQTAAMAAALHSSATAAIAAQGQVQHQPCAIRSFVVLDDRGGLNGGGFTPGNTCSTPGPYPQDLAMLQLAHASAASNTTDGGPTSPDLPPTTYYHPQPHPAYHALALSQGLCTTPGAAAAGTVLQQPTAGTPPPVARISIAAAGAPGMLFSGLPTSTCEELMSCGSVGPMGAPLAVPAVAASVPRWASPPLPAADPSGPCKYDMTPQPVMGSSGVLLYPSGGGWELSALELMAGSGGGAGGGGAGGGDGGAAAAAGGPFAVLPSPPVLLQQQHHQYHLGLQLQAQLQAQQQQLQEQQLQLQAQLAQLHALQRISHLHQGSEQLNSQSQGQGSPAWMASCDTPTPQSLQQQQQQPAGAAAAPPSSSSATATAPPGLRLGPDMTMQSPPPGRIVPETPLQPPPQAADSDLTDMWLSCMLE</sequence>
<feature type="region of interest" description="Disordered" evidence="2">
    <location>
        <begin position="439"/>
        <end position="501"/>
    </location>
</feature>
<feature type="compositionally biased region" description="Low complexity" evidence="2">
    <location>
        <begin position="868"/>
        <end position="902"/>
    </location>
</feature>
<reference evidence="3 4" key="1">
    <citation type="journal article" date="2010" name="Science">
        <title>Genomic analysis of organismal complexity in the multicellular green alga Volvox carteri.</title>
        <authorList>
            <person name="Prochnik S.E."/>
            <person name="Umen J."/>
            <person name="Nedelcu A.M."/>
            <person name="Hallmann A."/>
            <person name="Miller S.M."/>
            <person name="Nishii I."/>
            <person name="Ferris P."/>
            <person name="Kuo A."/>
            <person name="Mitros T."/>
            <person name="Fritz-Laylin L.K."/>
            <person name="Hellsten U."/>
            <person name="Chapman J."/>
            <person name="Simakov O."/>
            <person name="Rensing S.A."/>
            <person name="Terry A."/>
            <person name="Pangilinan J."/>
            <person name="Kapitonov V."/>
            <person name="Jurka J."/>
            <person name="Salamov A."/>
            <person name="Shapiro H."/>
            <person name="Schmutz J."/>
            <person name="Grimwood J."/>
            <person name="Lindquist E."/>
            <person name="Lucas S."/>
            <person name="Grigoriev I.V."/>
            <person name="Schmitt R."/>
            <person name="Kirk D."/>
            <person name="Rokhsar D.S."/>
        </authorList>
    </citation>
    <scope>NUCLEOTIDE SEQUENCE [LARGE SCALE GENOMIC DNA]</scope>
    <source>
        <strain evidence="4">f. Nagariensis / Eve</strain>
    </source>
</reference>
<feature type="compositionally biased region" description="Low complexity" evidence="2">
    <location>
        <begin position="350"/>
        <end position="359"/>
    </location>
</feature>
<name>D8TMT2_VOLCA</name>
<accession>D8TMT2</accession>
<dbReference type="AlphaFoldDB" id="D8TMT2"/>
<evidence type="ECO:0000256" key="1">
    <source>
        <dbReference type="SAM" id="Coils"/>
    </source>
</evidence>
<feature type="compositionally biased region" description="Gly residues" evidence="2">
    <location>
        <begin position="283"/>
        <end position="297"/>
    </location>
</feature>
<dbReference type="InParanoid" id="D8TMT2"/>
<dbReference type="EMBL" id="GL378328">
    <property type="protein sequence ID" value="EFJ51307.1"/>
    <property type="molecule type" value="Genomic_DNA"/>
</dbReference>
<feature type="compositionally biased region" description="Polar residues" evidence="2">
    <location>
        <begin position="22"/>
        <end position="31"/>
    </location>
</feature>
<feature type="compositionally biased region" description="Pro residues" evidence="2">
    <location>
        <begin position="912"/>
        <end position="929"/>
    </location>
</feature>
<dbReference type="OrthoDB" id="545648at2759"/>
<proteinExistence type="predicted"/>
<evidence type="ECO:0000256" key="2">
    <source>
        <dbReference type="SAM" id="MobiDB-lite"/>
    </source>
</evidence>
<feature type="region of interest" description="Disordered" evidence="2">
    <location>
        <begin position="322"/>
        <end position="359"/>
    </location>
</feature>
<feature type="region of interest" description="Disordered" evidence="2">
    <location>
        <begin position="272"/>
        <end position="302"/>
    </location>
</feature>
<dbReference type="GeneID" id="9620536"/>
<feature type="compositionally biased region" description="Low complexity" evidence="2">
    <location>
        <begin position="491"/>
        <end position="501"/>
    </location>
</feature>
<dbReference type="InterPro" id="IPR001005">
    <property type="entry name" value="SANT/Myb"/>
</dbReference>
<feature type="compositionally biased region" description="Polar residues" evidence="2">
    <location>
        <begin position="439"/>
        <end position="449"/>
    </location>
</feature>
<dbReference type="Gene3D" id="1.10.10.60">
    <property type="entry name" value="Homeodomain-like"/>
    <property type="match status" value="1"/>
</dbReference>
<keyword evidence="1" id="KW-0175">Coiled coil</keyword>
<feature type="region of interest" description="Disordered" evidence="2">
    <location>
        <begin position="846"/>
        <end position="935"/>
    </location>
</feature>
<dbReference type="Proteomes" id="UP000001058">
    <property type="component" value="Unassembled WGS sequence"/>
</dbReference>
<feature type="compositionally biased region" description="Low complexity" evidence="2">
    <location>
        <begin position="460"/>
        <end position="479"/>
    </location>
</feature>
<keyword evidence="4" id="KW-1185">Reference proteome</keyword>
<gene>
    <name evidence="3" type="ORF">VOLCADRAFT_87996</name>
</gene>
<feature type="region of interest" description="Disordered" evidence="2">
    <location>
        <begin position="12"/>
        <end position="31"/>
    </location>
</feature>
<feature type="region of interest" description="Disordered" evidence="2">
    <location>
        <begin position="155"/>
        <end position="176"/>
    </location>
</feature>
<feature type="compositionally biased region" description="Polar residues" evidence="2">
    <location>
        <begin position="846"/>
        <end position="858"/>
    </location>
</feature>